<name>A0ABU3QKP4_9ACTN</name>
<reference evidence="1 2" key="1">
    <citation type="submission" date="2023-09" db="EMBL/GenBank/DDBJ databases">
        <title>Streptomyces sp. nov.: A antagonism against Alternaria gaisen Producing Streptochlin, Isolated from Tamarix root soil.</title>
        <authorList>
            <person name="Chen Y."/>
        </authorList>
    </citation>
    <scope>NUCLEOTIDE SEQUENCE [LARGE SCALE GENOMIC DNA]</scope>
    <source>
        <strain evidence="1 2">TRM76323</strain>
    </source>
</reference>
<protein>
    <submittedName>
        <fullName evidence="1">Uncharacterized protein</fullName>
    </submittedName>
</protein>
<gene>
    <name evidence="1" type="ORF">RND61_14865</name>
</gene>
<evidence type="ECO:0000313" key="1">
    <source>
        <dbReference type="EMBL" id="MDT9683345.1"/>
    </source>
</evidence>
<comment type="caution">
    <text evidence="1">The sequence shown here is derived from an EMBL/GenBank/DDBJ whole genome shotgun (WGS) entry which is preliminary data.</text>
</comment>
<evidence type="ECO:0000313" key="2">
    <source>
        <dbReference type="Proteomes" id="UP001250181"/>
    </source>
</evidence>
<proteinExistence type="predicted"/>
<keyword evidence="2" id="KW-1185">Reference proteome</keyword>
<organism evidence="1 2">
    <name type="scientific">Streptomyces tamarix</name>
    <dbReference type="NCBI Taxonomy" id="3078565"/>
    <lineage>
        <taxon>Bacteria</taxon>
        <taxon>Bacillati</taxon>
        <taxon>Actinomycetota</taxon>
        <taxon>Actinomycetes</taxon>
        <taxon>Kitasatosporales</taxon>
        <taxon>Streptomycetaceae</taxon>
        <taxon>Streptomyces</taxon>
    </lineage>
</organism>
<sequence length="40" mass="4619">MSDEELVDGRKFEAIIDGEVKEVTQMELNLFTEDTNENTK</sequence>
<dbReference type="EMBL" id="JAWCTQ010000016">
    <property type="protein sequence ID" value="MDT9683345.1"/>
    <property type="molecule type" value="Genomic_DNA"/>
</dbReference>
<accession>A0ABU3QKP4</accession>
<dbReference type="RefSeq" id="WP_315878419.1">
    <property type="nucleotide sequence ID" value="NZ_JAWCTQ010000016.1"/>
</dbReference>
<dbReference type="Proteomes" id="UP001250181">
    <property type="component" value="Unassembled WGS sequence"/>
</dbReference>